<dbReference type="NCBIfam" id="TIGR00177">
    <property type="entry name" value="molyb_syn"/>
    <property type="match status" value="1"/>
</dbReference>
<proteinExistence type="inferred from homology"/>
<dbReference type="EMBL" id="JAEHFJ010000014">
    <property type="protein sequence ID" value="MBJ2176302.1"/>
    <property type="molecule type" value="Genomic_DNA"/>
</dbReference>
<dbReference type="InterPro" id="IPR001453">
    <property type="entry name" value="MoaB/Mog_dom"/>
</dbReference>
<evidence type="ECO:0000259" key="2">
    <source>
        <dbReference type="SMART" id="SM00852"/>
    </source>
</evidence>
<dbReference type="Pfam" id="PF02464">
    <property type="entry name" value="CinA"/>
    <property type="match status" value="1"/>
</dbReference>
<organism evidence="3 4">
    <name type="scientific">Aureibaculum flavum</name>
    <dbReference type="NCBI Taxonomy" id="2795986"/>
    <lineage>
        <taxon>Bacteria</taxon>
        <taxon>Pseudomonadati</taxon>
        <taxon>Bacteroidota</taxon>
        <taxon>Flavobacteriia</taxon>
        <taxon>Flavobacteriales</taxon>
        <taxon>Flavobacteriaceae</taxon>
        <taxon>Aureibaculum</taxon>
    </lineage>
</organism>
<dbReference type="SMART" id="SM00852">
    <property type="entry name" value="MoCF_biosynth"/>
    <property type="match status" value="1"/>
</dbReference>
<dbReference type="SUPFAM" id="SSF53218">
    <property type="entry name" value="Molybdenum cofactor biosynthesis proteins"/>
    <property type="match status" value="1"/>
</dbReference>
<sequence>MNAEIITIGDEILIGQIVDTNSAFIAQELNKIGVSVYQITSVQDDKEHILKSLKEAEENADIIIITGGLGPTKDDITKHTLCDYFKDTLVLNDAVLKHVENLFKNYVSTPISDINRQQALVPSKALVLKNNFGTAPGMLMEKNDKVFISLPGVPYEMEGLITGEVVPYLQKKYNRPYIMHRTLLTYGVGESAIAERLDTWEDNLPKNIKLAYLPNLGKVRLRLTAKGFDENLLISEMLRLEKELVGYVKDIFVGFEGEESIETLIGKLLVAEHKTIATAESCTGGNIAAMITSVAGASQYFVGSVVSYNESIKREVLGVSEKTIEEHSVVSAAVVEEMARGIQKLYKTDYAIAVTGNAGPTKDKTDESVGVVFISVLTPDGITTQEFNFGQPRQKVIERASVKALELLRIALLNTL</sequence>
<accession>A0ABS0WWG9</accession>
<keyword evidence="4" id="KW-1185">Reference proteome</keyword>
<dbReference type="RefSeq" id="WP_198842902.1">
    <property type="nucleotide sequence ID" value="NZ_JAEHFJ010000014.1"/>
</dbReference>
<dbReference type="NCBIfam" id="TIGR00199">
    <property type="entry name" value="PncC_domain"/>
    <property type="match status" value="1"/>
</dbReference>
<dbReference type="Gene3D" id="3.90.950.20">
    <property type="entry name" value="CinA-like"/>
    <property type="match status" value="1"/>
</dbReference>
<dbReference type="InterPro" id="IPR008135">
    <property type="entry name" value="Competence-induced_CinA"/>
</dbReference>
<dbReference type="InterPro" id="IPR041424">
    <property type="entry name" value="CinA_KH"/>
</dbReference>
<comment type="similarity">
    <text evidence="1">Belongs to the CinA family.</text>
</comment>
<dbReference type="SUPFAM" id="SSF142433">
    <property type="entry name" value="CinA-like"/>
    <property type="match status" value="1"/>
</dbReference>
<dbReference type="HAMAP" id="MF_00226_B">
    <property type="entry name" value="CinA_B"/>
    <property type="match status" value="1"/>
</dbReference>
<evidence type="ECO:0000313" key="3">
    <source>
        <dbReference type="EMBL" id="MBJ2176302.1"/>
    </source>
</evidence>
<feature type="domain" description="MoaB/Mog" evidence="2">
    <location>
        <begin position="4"/>
        <end position="172"/>
    </location>
</feature>
<dbReference type="InterPro" id="IPR050101">
    <property type="entry name" value="CinA"/>
</dbReference>
<dbReference type="NCBIfam" id="NF001813">
    <property type="entry name" value="PRK00549.1"/>
    <property type="match status" value="1"/>
</dbReference>
<dbReference type="InterPro" id="IPR036425">
    <property type="entry name" value="MoaB/Mog-like_dom_sf"/>
</dbReference>
<evidence type="ECO:0000313" key="4">
    <source>
        <dbReference type="Proteomes" id="UP000623301"/>
    </source>
</evidence>
<dbReference type="PIRSF" id="PIRSF006728">
    <property type="entry name" value="CinA"/>
    <property type="match status" value="1"/>
</dbReference>
<protein>
    <recommendedName>
        <fullName evidence="1">CinA-like protein</fullName>
    </recommendedName>
</protein>
<dbReference type="Gene3D" id="3.40.980.10">
    <property type="entry name" value="MoaB/Mog-like domain"/>
    <property type="match status" value="1"/>
</dbReference>
<dbReference type="CDD" id="cd00885">
    <property type="entry name" value="cinA"/>
    <property type="match status" value="1"/>
</dbReference>
<dbReference type="NCBIfam" id="TIGR00200">
    <property type="entry name" value="cinA_nterm"/>
    <property type="match status" value="1"/>
</dbReference>
<dbReference type="Pfam" id="PF00994">
    <property type="entry name" value="MoCF_biosynth"/>
    <property type="match status" value="1"/>
</dbReference>
<reference evidence="3 4" key="1">
    <citation type="submission" date="2020-12" db="EMBL/GenBank/DDBJ databases">
        <title>Aureibaculum luteum sp. nov. and Aureibaculum flavum sp. nov., novel members of the family Flavobacteriaceae isolated from Antarctic intertidal sediments.</title>
        <authorList>
            <person name="He X."/>
            <person name="Zhang X."/>
        </authorList>
    </citation>
    <scope>NUCLEOTIDE SEQUENCE [LARGE SCALE GENOMIC DNA]</scope>
    <source>
        <strain evidence="3 4">A20</strain>
    </source>
</reference>
<dbReference type="PANTHER" id="PTHR13939:SF0">
    <property type="entry name" value="NMN AMIDOHYDROLASE-LIKE PROTEIN YFAY"/>
    <property type="match status" value="1"/>
</dbReference>
<name>A0ABS0WWG9_9FLAO</name>
<comment type="caution">
    <text evidence="3">The sequence shown here is derived from an EMBL/GenBank/DDBJ whole genome shotgun (WGS) entry which is preliminary data.</text>
</comment>
<gene>
    <name evidence="3" type="ORF">JBL43_18770</name>
</gene>
<dbReference type="InterPro" id="IPR036653">
    <property type="entry name" value="CinA-like_C"/>
</dbReference>
<dbReference type="Pfam" id="PF18146">
    <property type="entry name" value="CinA_KH"/>
    <property type="match status" value="1"/>
</dbReference>
<evidence type="ECO:0000256" key="1">
    <source>
        <dbReference type="HAMAP-Rule" id="MF_00226"/>
    </source>
</evidence>
<dbReference type="InterPro" id="IPR008136">
    <property type="entry name" value="CinA_C"/>
</dbReference>
<dbReference type="PANTHER" id="PTHR13939">
    <property type="entry name" value="NICOTINAMIDE-NUCLEOTIDE AMIDOHYDROLASE PNCC"/>
    <property type="match status" value="1"/>
</dbReference>
<dbReference type="Proteomes" id="UP000623301">
    <property type="component" value="Unassembled WGS sequence"/>
</dbReference>